<evidence type="ECO:0000313" key="6">
    <source>
        <dbReference type="Proteomes" id="UP000238288"/>
    </source>
</evidence>
<dbReference type="Gene3D" id="3.20.20.370">
    <property type="entry name" value="Glycoside hydrolase/deacetylase"/>
    <property type="match status" value="1"/>
</dbReference>
<evidence type="ECO:0000256" key="3">
    <source>
        <dbReference type="SAM" id="SignalP"/>
    </source>
</evidence>
<accession>A0A2K4X569</accession>
<dbReference type="Proteomes" id="UP000238288">
    <property type="component" value="Chromosome PCAR9a"/>
</dbReference>
<dbReference type="InterPro" id="IPR002509">
    <property type="entry name" value="NODB_dom"/>
</dbReference>
<protein>
    <submittedName>
        <fullName evidence="5">Carbohydrate esterase, family CE4</fullName>
        <ecNumber evidence="5">3.-.-.-</ecNumber>
    </submittedName>
</protein>
<dbReference type="PROSITE" id="PS51677">
    <property type="entry name" value="NODB"/>
    <property type="match status" value="1"/>
</dbReference>
<evidence type="ECO:0000256" key="2">
    <source>
        <dbReference type="ARBA" id="ARBA00022729"/>
    </source>
</evidence>
<dbReference type="Pfam" id="PF01522">
    <property type="entry name" value="Polysacc_deac_1"/>
    <property type="match status" value="1"/>
</dbReference>
<keyword evidence="2 3" id="KW-0732">Signal</keyword>
<dbReference type="InterPro" id="IPR011330">
    <property type="entry name" value="Glyco_hydro/deAcase_b/a-brl"/>
</dbReference>
<feature type="signal peptide" evidence="3">
    <location>
        <begin position="1"/>
        <end position="27"/>
    </location>
</feature>
<keyword evidence="5" id="KW-0378">Hydrolase</keyword>
<name>A0A2K4X569_PSEVC</name>
<sequence length="350" mass="39739">MVCLIMYKKLFHLVLFILISVSVRAQAAVILQYHHVSETLPAVTSVSANTFTKHLSYLKEHDFKVIALNELISALEQSETLPDKTVAITFDDGYNNNYEQAAPILEKFGYPYTIFVNPKLIDEGMSYVMGWDKLKELAKKGALIANHSGQHDYLHRKLENETNAQWRSRIKKDILDSQKRIKEETGQDYKYLAYPYGEFNNELQALVTELGFIGIGQHSGAVNKDSNFSRLPRFPASGFYSKLETLITKLNSRAFNITKLTYKDSVTEQNPPMLTVTFNMGDFHKSQFACYVSSVGQADLNWISESTVEITSPKVLNKGRSRFNCTAPSISNPGSYFWFSQPWVIENAKP</sequence>
<dbReference type="SUPFAM" id="SSF88713">
    <property type="entry name" value="Glycoside hydrolase/deacetylase"/>
    <property type="match status" value="1"/>
</dbReference>
<evidence type="ECO:0000313" key="5">
    <source>
        <dbReference type="EMBL" id="SOU39478.1"/>
    </source>
</evidence>
<organism evidence="5 6">
    <name type="scientific">Pseudoalteromonas carrageenovora IAM 12662</name>
    <dbReference type="NCBI Taxonomy" id="1314868"/>
    <lineage>
        <taxon>Bacteria</taxon>
        <taxon>Pseudomonadati</taxon>
        <taxon>Pseudomonadota</taxon>
        <taxon>Gammaproteobacteria</taxon>
        <taxon>Alteromonadales</taxon>
        <taxon>Pseudoalteromonadaceae</taxon>
        <taxon>Pseudoalteromonas</taxon>
    </lineage>
</organism>
<evidence type="ECO:0000259" key="4">
    <source>
        <dbReference type="PROSITE" id="PS51677"/>
    </source>
</evidence>
<dbReference type="CDD" id="cd10973">
    <property type="entry name" value="CE4_DAC_u4_5s"/>
    <property type="match status" value="1"/>
</dbReference>
<dbReference type="EMBL" id="LT965928">
    <property type="protein sequence ID" value="SOU39478.1"/>
    <property type="molecule type" value="Genomic_DNA"/>
</dbReference>
<dbReference type="PANTHER" id="PTHR34216:SF3">
    <property type="entry name" value="POLY-BETA-1,6-N-ACETYL-D-GLUCOSAMINE N-DEACETYLASE"/>
    <property type="match status" value="1"/>
</dbReference>
<dbReference type="AlphaFoldDB" id="A0A2K4X569"/>
<gene>
    <name evidence="5" type="ORF">PCAR9_A10181</name>
</gene>
<dbReference type="GO" id="GO:0005576">
    <property type="term" value="C:extracellular region"/>
    <property type="evidence" value="ECO:0007669"/>
    <property type="project" value="UniProtKB-SubCell"/>
</dbReference>
<proteinExistence type="predicted"/>
<feature type="chain" id="PRO_5014426569" evidence="3">
    <location>
        <begin position="28"/>
        <end position="350"/>
    </location>
</feature>
<dbReference type="EC" id="3.-.-.-" evidence="5"/>
<feature type="domain" description="NodB homology" evidence="4">
    <location>
        <begin position="84"/>
        <end position="350"/>
    </location>
</feature>
<evidence type="ECO:0000256" key="1">
    <source>
        <dbReference type="ARBA" id="ARBA00004613"/>
    </source>
</evidence>
<comment type="subcellular location">
    <subcellularLocation>
        <location evidence="1">Secreted</location>
    </subcellularLocation>
</comment>
<dbReference type="InterPro" id="IPR051398">
    <property type="entry name" value="Polysacch_Deacetylase"/>
</dbReference>
<dbReference type="PANTHER" id="PTHR34216">
    <property type="match status" value="1"/>
</dbReference>
<reference evidence="5 6" key="1">
    <citation type="submission" date="2017-11" db="EMBL/GenBank/DDBJ databases">
        <authorList>
            <person name="Han C.G."/>
        </authorList>
    </citation>
    <scope>NUCLEOTIDE SEQUENCE [LARGE SCALE GENOMIC DNA]</scope>
    <source>
        <strain evidence="6">ATCC 43555</strain>
    </source>
</reference>
<dbReference type="GO" id="GO:0016810">
    <property type="term" value="F:hydrolase activity, acting on carbon-nitrogen (but not peptide) bonds"/>
    <property type="evidence" value="ECO:0007669"/>
    <property type="project" value="InterPro"/>
</dbReference>
<dbReference type="GO" id="GO:0005975">
    <property type="term" value="P:carbohydrate metabolic process"/>
    <property type="evidence" value="ECO:0007669"/>
    <property type="project" value="InterPro"/>
</dbReference>